<feature type="region of interest" description="Disordered" evidence="10">
    <location>
        <begin position="125"/>
        <end position="177"/>
    </location>
</feature>
<feature type="region of interest" description="Disordered" evidence="10">
    <location>
        <begin position="668"/>
        <end position="734"/>
    </location>
</feature>
<dbReference type="PANTHER" id="PTHR10071">
    <property type="entry name" value="TRANSCRIPTION FACTOR GATA FAMILY MEMBER"/>
    <property type="match status" value="1"/>
</dbReference>
<feature type="region of interest" description="Disordered" evidence="10">
    <location>
        <begin position="292"/>
        <end position="325"/>
    </location>
</feature>
<dbReference type="AlphaFoldDB" id="A0AAE1H095"/>
<keyword evidence="13" id="KW-1185">Reference proteome</keyword>
<evidence type="ECO:0000256" key="3">
    <source>
        <dbReference type="ARBA" id="ARBA00022771"/>
    </source>
</evidence>
<organism evidence="12 13">
    <name type="scientific">Frankliniella fusca</name>
    <dbReference type="NCBI Taxonomy" id="407009"/>
    <lineage>
        <taxon>Eukaryota</taxon>
        <taxon>Metazoa</taxon>
        <taxon>Ecdysozoa</taxon>
        <taxon>Arthropoda</taxon>
        <taxon>Hexapoda</taxon>
        <taxon>Insecta</taxon>
        <taxon>Pterygota</taxon>
        <taxon>Neoptera</taxon>
        <taxon>Paraneoptera</taxon>
        <taxon>Thysanoptera</taxon>
        <taxon>Terebrantia</taxon>
        <taxon>Thripoidea</taxon>
        <taxon>Thripidae</taxon>
        <taxon>Frankliniella</taxon>
    </lineage>
</organism>
<dbReference type="GO" id="GO:0000981">
    <property type="term" value="F:DNA-binding transcription factor activity, RNA polymerase II-specific"/>
    <property type="evidence" value="ECO:0007669"/>
    <property type="project" value="TreeGrafter"/>
</dbReference>
<keyword evidence="2" id="KW-0479">Metal-binding</keyword>
<feature type="compositionally biased region" description="Basic residues" evidence="10">
    <location>
        <begin position="800"/>
        <end position="811"/>
    </location>
</feature>
<dbReference type="Proteomes" id="UP001219518">
    <property type="component" value="Unassembled WGS sequence"/>
</dbReference>
<feature type="compositionally biased region" description="Basic and acidic residues" evidence="10">
    <location>
        <begin position="141"/>
        <end position="159"/>
    </location>
</feature>
<accession>A0AAE1H095</accession>
<keyword evidence="3 9" id="KW-0863">Zinc-finger</keyword>
<reference evidence="12" key="2">
    <citation type="journal article" date="2023" name="BMC Genomics">
        <title>Pest status, molecular evolution, and epigenetic factors derived from the genome assembly of Frankliniella fusca, a thysanopteran phytovirus vector.</title>
        <authorList>
            <person name="Catto M.A."/>
            <person name="Labadie P.E."/>
            <person name="Jacobson A.L."/>
            <person name="Kennedy G.G."/>
            <person name="Srinivasan R."/>
            <person name="Hunt B.G."/>
        </authorList>
    </citation>
    <scope>NUCLEOTIDE SEQUENCE</scope>
    <source>
        <strain evidence="12">PL_HMW_Pooled</strain>
    </source>
</reference>
<feature type="compositionally biased region" description="Low complexity" evidence="10">
    <location>
        <begin position="299"/>
        <end position="315"/>
    </location>
</feature>
<dbReference type="Pfam" id="PF00320">
    <property type="entry name" value="GATA"/>
    <property type="match status" value="2"/>
</dbReference>
<dbReference type="InterPro" id="IPR000679">
    <property type="entry name" value="Znf_GATA"/>
</dbReference>
<dbReference type="GO" id="GO:0000978">
    <property type="term" value="F:RNA polymerase II cis-regulatory region sequence-specific DNA binding"/>
    <property type="evidence" value="ECO:0007669"/>
    <property type="project" value="TreeGrafter"/>
</dbReference>
<name>A0AAE1H095_9NEOP</name>
<dbReference type="PANTHER" id="PTHR10071:SF281">
    <property type="entry name" value="BOX A-BINDING FACTOR-RELATED"/>
    <property type="match status" value="1"/>
</dbReference>
<evidence type="ECO:0000256" key="5">
    <source>
        <dbReference type="ARBA" id="ARBA00023015"/>
    </source>
</evidence>
<gene>
    <name evidence="12" type="ORF">KUF71_021962</name>
</gene>
<keyword evidence="7" id="KW-0804">Transcription</keyword>
<feature type="compositionally biased region" description="Gly residues" evidence="10">
    <location>
        <begin position="779"/>
        <end position="792"/>
    </location>
</feature>
<evidence type="ECO:0000313" key="13">
    <source>
        <dbReference type="Proteomes" id="UP001219518"/>
    </source>
</evidence>
<dbReference type="SUPFAM" id="SSF57716">
    <property type="entry name" value="Glucocorticoid receptor-like (DNA-binding domain)"/>
    <property type="match status" value="2"/>
</dbReference>
<protein>
    <submittedName>
        <fullName evidence="12">GATA-binding factor A</fullName>
    </submittedName>
</protein>
<dbReference type="InterPro" id="IPR013088">
    <property type="entry name" value="Znf_NHR/GATA"/>
</dbReference>
<dbReference type="PRINTS" id="PR00619">
    <property type="entry name" value="GATAZNFINGER"/>
</dbReference>
<evidence type="ECO:0000259" key="11">
    <source>
        <dbReference type="PROSITE" id="PS50114"/>
    </source>
</evidence>
<dbReference type="InterPro" id="IPR039355">
    <property type="entry name" value="Transcription_factor_GATA"/>
</dbReference>
<dbReference type="EMBL" id="JAHWGI010000293">
    <property type="protein sequence ID" value="KAK3912392.1"/>
    <property type="molecule type" value="Genomic_DNA"/>
</dbReference>
<keyword evidence="8" id="KW-0539">Nucleus</keyword>
<keyword evidence="4" id="KW-0862">Zinc</keyword>
<evidence type="ECO:0000256" key="9">
    <source>
        <dbReference type="PROSITE-ProRule" id="PRU00094"/>
    </source>
</evidence>
<evidence type="ECO:0000256" key="7">
    <source>
        <dbReference type="ARBA" id="ARBA00023163"/>
    </source>
</evidence>
<dbReference type="GO" id="GO:0045165">
    <property type="term" value="P:cell fate commitment"/>
    <property type="evidence" value="ECO:0007669"/>
    <property type="project" value="TreeGrafter"/>
</dbReference>
<dbReference type="SMART" id="SM00401">
    <property type="entry name" value="ZnF_GATA"/>
    <property type="match status" value="2"/>
</dbReference>
<sequence length="857" mass="91144">MSTFVDSWVGRTEMYSILVYVQAVSMEVPVSQPDGGDLPQDADPSEEESLVASAQAAAAQAAAAQEQQAAALQEQQEQQEQQDEAQQQAAAEEAAALQKLQLQQESRPAVITRRSKMVRTITTAGLITEAEAEDVPEDEKEPTQHDLQDQAEDERRHPESPGAQEDEAARGHVHAHGHGHVEVLVERASQLGQALEVGVDARPEEQFEVRDMSAITLDARAAHEYSSFLPGERVVMVTERGYPMAAEGQFCYTIASTTPMAFHVEEDKLDPGIVMMPVSAPAELPRYQHIAQARSQASPPHGHAPGPGPHHAVPQGAPPGPGALLDHRRTRQQAFIPNYQEPPPHQLEDVGEVVSEAHHHHQQQLSYIVSSSLKYENEEEEHQHLMPLSTATYTTLEPGGRPVECGPDAAYQRAVYLEGGGWPGKVVSSEPGVDALSGATVYSPNSSPVHLKADPTLTSTSTNYSPAYGHKQTMYSPYLQSGAGAHMYDTAESPTSQAGMYSNGVTPTYSVSQSASWASGSPQPGEAFTFQQSPVLSTSAAPYAQYGSEAWGLPDESYDPSQLEMKECVNCGAPHTPLWRRDTAGNYLCNACGLYNRINGVNRPPTRATIKKAPAVSPQGGGNRRTGVMCANCSTTTTTLWRRNNNGDPVCNACGLYYKLHNVNRPLTMKKDSIQQRKRKPKNNPASAGMSPTVKQDTKASGSMHHQKMHISDGYHTYPGSHAGGQPLPLQYGSGAVPVPGAPAGYPGTLGHALSHGLGHGLGHGLAHGLGHALLGHGEAPGGSGSPGNHGGAGHEGHTAHGHTSHGHAGHGHGGLGDAQAAATGVESLILPPTCSLTSSRHLVTQYVAPHVLFSVV</sequence>
<keyword evidence="6" id="KW-0238">DNA-binding</keyword>
<dbReference type="FunFam" id="3.30.50.10:FF:000032">
    <property type="entry name" value="Transcription factor GATA-3"/>
    <property type="match status" value="1"/>
</dbReference>
<dbReference type="CDD" id="cd00202">
    <property type="entry name" value="ZnF_GATA"/>
    <property type="match status" value="2"/>
</dbReference>
<evidence type="ECO:0000256" key="6">
    <source>
        <dbReference type="ARBA" id="ARBA00023125"/>
    </source>
</evidence>
<evidence type="ECO:0000256" key="1">
    <source>
        <dbReference type="ARBA" id="ARBA00004123"/>
    </source>
</evidence>
<dbReference type="PROSITE" id="PS00344">
    <property type="entry name" value="GATA_ZN_FINGER_1"/>
    <property type="match status" value="2"/>
</dbReference>
<reference evidence="12" key="1">
    <citation type="submission" date="2021-07" db="EMBL/GenBank/DDBJ databases">
        <authorList>
            <person name="Catto M.A."/>
            <person name="Jacobson A."/>
            <person name="Kennedy G."/>
            <person name="Labadie P."/>
            <person name="Hunt B.G."/>
            <person name="Srinivasan R."/>
        </authorList>
    </citation>
    <scope>NUCLEOTIDE SEQUENCE</scope>
    <source>
        <strain evidence="12">PL_HMW_Pooled</strain>
        <tissue evidence="12">Head</tissue>
    </source>
</reference>
<feature type="compositionally biased region" description="Low complexity" evidence="10">
    <location>
        <begin position="54"/>
        <end position="92"/>
    </location>
</feature>
<dbReference type="GO" id="GO:0000122">
    <property type="term" value="P:negative regulation of transcription by RNA polymerase II"/>
    <property type="evidence" value="ECO:0007669"/>
    <property type="project" value="TreeGrafter"/>
</dbReference>
<dbReference type="Gene3D" id="3.30.50.10">
    <property type="entry name" value="Erythroid Transcription Factor GATA-1, subunit A"/>
    <property type="match status" value="2"/>
</dbReference>
<evidence type="ECO:0000256" key="8">
    <source>
        <dbReference type="ARBA" id="ARBA00023242"/>
    </source>
</evidence>
<dbReference type="GO" id="GO:0045944">
    <property type="term" value="P:positive regulation of transcription by RNA polymerase II"/>
    <property type="evidence" value="ECO:0007669"/>
    <property type="project" value="TreeGrafter"/>
</dbReference>
<proteinExistence type="predicted"/>
<evidence type="ECO:0000313" key="12">
    <source>
        <dbReference type="EMBL" id="KAK3912392.1"/>
    </source>
</evidence>
<evidence type="ECO:0000256" key="2">
    <source>
        <dbReference type="ARBA" id="ARBA00022723"/>
    </source>
</evidence>
<feature type="compositionally biased region" description="Acidic residues" evidence="10">
    <location>
        <begin position="130"/>
        <end position="140"/>
    </location>
</feature>
<evidence type="ECO:0000256" key="4">
    <source>
        <dbReference type="ARBA" id="ARBA00022833"/>
    </source>
</evidence>
<evidence type="ECO:0000256" key="10">
    <source>
        <dbReference type="SAM" id="MobiDB-lite"/>
    </source>
</evidence>
<dbReference type="PROSITE" id="PS50114">
    <property type="entry name" value="GATA_ZN_FINGER_2"/>
    <property type="match status" value="2"/>
</dbReference>
<feature type="domain" description="GATA-type" evidence="11">
    <location>
        <begin position="624"/>
        <end position="677"/>
    </location>
</feature>
<comment type="subcellular location">
    <subcellularLocation>
        <location evidence="1">Nucleus</location>
    </subcellularLocation>
</comment>
<feature type="region of interest" description="Disordered" evidence="10">
    <location>
        <begin position="31"/>
        <end position="92"/>
    </location>
</feature>
<comment type="caution">
    <text evidence="12">The sequence shown here is derived from an EMBL/GenBank/DDBJ whole genome shotgun (WGS) entry which is preliminary data.</text>
</comment>
<feature type="domain" description="GATA-type" evidence="11">
    <location>
        <begin position="562"/>
        <end position="619"/>
    </location>
</feature>
<dbReference type="GO" id="GO:0008270">
    <property type="term" value="F:zinc ion binding"/>
    <property type="evidence" value="ECO:0007669"/>
    <property type="project" value="UniProtKB-KW"/>
</dbReference>
<feature type="region of interest" description="Disordered" evidence="10">
    <location>
        <begin position="774"/>
        <end position="819"/>
    </location>
</feature>
<keyword evidence="5" id="KW-0805">Transcription regulation</keyword>
<dbReference type="GO" id="GO:0005634">
    <property type="term" value="C:nucleus"/>
    <property type="evidence" value="ECO:0007669"/>
    <property type="project" value="UniProtKB-SubCell"/>
</dbReference>